<reference evidence="2 3" key="1">
    <citation type="journal article" date="2018" name="Evol. Lett.">
        <title>Horizontal gene cluster transfer increased hallucinogenic mushroom diversity.</title>
        <authorList>
            <person name="Reynolds H.T."/>
            <person name="Vijayakumar V."/>
            <person name="Gluck-Thaler E."/>
            <person name="Korotkin H.B."/>
            <person name="Matheny P.B."/>
            <person name="Slot J.C."/>
        </authorList>
    </citation>
    <scope>NUCLEOTIDE SEQUENCE [LARGE SCALE GENOMIC DNA]</scope>
    <source>
        <strain evidence="2 3">SRW20</strain>
    </source>
</reference>
<evidence type="ECO:0000256" key="1">
    <source>
        <dbReference type="SAM" id="MobiDB-lite"/>
    </source>
</evidence>
<organism evidence="2 3">
    <name type="scientific">Gymnopilus dilepis</name>
    <dbReference type="NCBI Taxonomy" id="231916"/>
    <lineage>
        <taxon>Eukaryota</taxon>
        <taxon>Fungi</taxon>
        <taxon>Dikarya</taxon>
        <taxon>Basidiomycota</taxon>
        <taxon>Agaricomycotina</taxon>
        <taxon>Agaricomycetes</taxon>
        <taxon>Agaricomycetidae</taxon>
        <taxon>Agaricales</taxon>
        <taxon>Agaricineae</taxon>
        <taxon>Hymenogastraceae</taxon>
        <taxon>Gymnopilus</taxon>
    </lineage>
</organism>
<dbReference type="EMBL" id="NHYE01005481">
    <property type="protein sequence ID" value="PPQ71929.1"/>
    <property type="molecule type" value="Genomic_DNA"/>
</dbReference>
<proteinExistence type="predicted"/>
<dbReference type="Proteomes" id="UP000284706">
    <property type="component" value="Unassembled WGS sequence"/>
</dbReference>
<protein>
    <submittedName>
        <fullName evidence="2">Uncharacterized protein</fullName>
    </submittedName>
</protein>
<comment type="caution">
    <text evidence="2">The sequence shown here is derived from an EMBL/GenBank/DDBJ whole genome shotgun (WGS) entry which is preliminary data.</text>
</comment>
<sequence>MTAEAPPAVDYGRLSRKEGVGKERRAALLALLTLAGNEDTGVGVGATGLEDEASVDGHPRRVRHGRYP</sequence>
<accession>A0A409W094</accession>
<evidence type="ECO:0000313" key="3">
    <source>
        <dbReference type="Proteomes" id="UP000284706"/>
    </source>
</evidence>
<dbReference type="InParanoid" id="A0A409W094"/>
<dbReference type="AlphaFoldDB" id="A0A409W094"/>
<feature type="region of interest" description="Disordered" evidence="1">
    <location>
        <begin position="45"/>
        <end position="68"/>
    </location>
</feature>
<keyword evidence="3" id="KW-1185">Reference proteome</keyword>
<name>A0A409W094_9AGAR</name>
<gene>
    <name evidence="2" type="ORF">CVT26_007189</name>
</gene>
<evidence type="ECO:0000313" key="2">
    <source>
        <dbReference type="EMBL" id="PPQ71929.1"/>
    </source>
</evidence>